<dbReference type="PANTHER" id="PTHR24216:SF65">
    <property type="entry name" value="PAXILLIN-LIKE PROTEIN 1"/>
    <property type="match status" value="1"/>
</dbReference>
<feature type="region of interest" description="Disordered" evidence="1">
    <location>
        <begin position="388"/>
        <end position="589"/>
    </location>
</feature>
<proteinExistence type="predicted"/>
<evidence type="ECO:0000259" key="2">
    <source>
        <dbReference type="Pfam" id="PF20167"/>
    </source>
</evidence>
<name>A0A9D4XBR6_PEA</name>
<feature type="compositionally biased region" description="Pro residues" evidence="1">
    <location>
        <begin position="524"/>
        <end position="538"/>
    </location>
</feature>
<evidence type="ECO:0000313" key="4">
    <source>
        <dbReference type="Proteomes" id="UP001058974"/>
    </source>
</evidence>
<feature type="compositionally biased region" description="Low complexity" evidence="1">
    <location>
        <begin position="445"/>
        <end position="459"/>
    </location>
</feature>
<dbReference type="PANTHER" id="PTHR24216">
    <property type="entry name" value="PAXILLIN-RELATED"/>
    <property type="match status" value="1"/>
</dbReference>
<reference evidence="3 4" key="1">
    <citation type="journal article" date="2022" name="Nat. Genet.">
        <title>Improved pea reference genome and pan-genome highlight genomic features and evolutionary characteristics.</title>
        <authorList>
            <person name="Yang T."/>
            <person name="Liu R."/>
            <person name="Luo Y."/>
            <person name="Hu S."/>
            <person name="Wang D."/>
            <person name="Wang C."/>
            <person name="Pandey M.K."/>
            <person name="Ge S."/>
            <person name="Xu Q."/>
            <person name="Li N."/>
            <person name="Li G."/>
            <person name="Huang Y."/>
            <person name="Saxena R.K."/>
            <person name="Ji Y."/>
            <person name="Li M."/>
            <person name="Yan X."/>
            <person name="He Y."/>
            <person name="Liu Y."/>
            <person name="Wang X."/>
            <person name="Xiang C."/>
            <person name="Varshney R.K."/>
            <person name="Ding H."/>
            <person name="Gao S."/>
            <person name="Zong X."/>
        </authorList>
    </citation>
    <scope>NUCLEOTIDE SEQUENCE [LARGE SCALE GENOMIC DNA]</scope>
    <source>
        <strain evidence="3 4">cv. Zhongwan 6</strain>
    </source>
</reference>
<feature type="compositionally biased region" description="Low complexity" evidence="1">
    <location>
        <begin position="561"/>
        <end position="570"/>
    </location>
</feature>
<feature type="domain" description="Putative plant transposon protein" evidence="2">
    <location>
        <begin position="104"/>
        <end position="284"/>
    </location>
</feature>
<comment type="caution">
    <text evidence="3">The sequence shown here is derived from an EMBL/GenBank/DDBJ whole genome shotgun (WGS) entry which is preliminary data.</text>
</comment>
<feature type="compositionally biased region" description="Low complexity" evidence="1">
    <location>
        <begin position="675"/>
        <end position="698"/>
    </location>
</feature>
<feature type="compositionally biased region" description="Polar residues" evidence="1">
    <location>
        <begin position="700"/>
        <end position="710"/>
    </location>
</feature>
<gene>
    <name evidence="3" type="ORF">KIW84_042751</name>
</gene>
<dbReference type="Gramene" id="Psat04G0275100-T1">
    <property type="protein sequence ID" value="KAI5418243.1"/>
    <property type="gene ID" value="KIW84_042751"/>
</dbReference>
<feature type="compositionally biased region" description="Low complexity" evidence="1">
    <location>
        <begin position="497"/>
        <end position="508"/>
    </location>
</feature>
<dbReference type="Proteomes" id="UP001058974">
    <property type="component" value="Chromosome 4"/>
</dbReference>
<feature type="compositionally biased region" description="Basic residues" evidence="1">
    <location>
        <begin position="388"/>
        <end position="402"/>
    </location>
</feature>
<organism evidence="3 4">
    <name type="scientific">Pisum sativum</name>
    <name type="common">Garden pea</name>
    <name type="synonym">Lathyrus oleraceus</name>
    <dbReference type="NCBI Taxonomy" id="3888"/>
    <lineage>
        <taxon>Eukaryota</taxon>
        <taxon>Viridiplantae</taxon>
        <taxon>Streptophyta</taxon>
        <taxon>Embryophyta</taxon>
        <taxon>Tracheophyta</taxon>
        <taxon>Spermatophyta</taxon>
        <taxon>Magnoliopsida</taxon>
        <taxon>eudicotyledons</taxon>
        <taxon>Gunneridae</taxon>
        <taxon>Pentapetalae</taxon>
        <taxon>rosids</taxon>
        <taxon>fabids</taxon>
        <taxon>Fabales</taxon>
        <taxon>Fabaceae</taxon>
        <taxon>Papilionoideae</taxon>
        <taxon>50 kb inversion clade</taxon>
        <taxon>NPAAA clade</taxon>
        <taxon>Hologalegina</taxon>
        <taxon>IRL clade</taxon>
        <taxon>Fabeae</taxon>
        <taxon>Lathyrus</taxon>
    </lineage>
</organism>
<dbReference type="InterPro" id="IPR046796">
    <property type="entry name" value="Transposase_32_dom"/>
</dbReference>
<dbReference type="AlphaFoldDB" id="A0A9D4XBR6"/>
<evidence type="ECO:0000313" key="3">
    <source>
        <dbReference type="EMBL" id="KAI5418243.1"/>
    </source>
</evidence>
<feature type="region of interest" description="Disordered" evidence="1">
    <location>
        <begin position="675"/>
        <end position="710"/>
    </location>
</feature>
<evidence type="ECO:0000256" key="1">
    <source>
        <dbReference type="SAM" id="MobiDB-lite"/>
    </source>
</evidence>
<sequence length="759" mass="85086">MKQFCKQFIFNSSSSTMDAQQQQVFNFSQQMESSTTAQSSSIPTPTVTGVSITLVYKEPHVLDREPHINLATPFEGLEVLCESLVDFNNMKRNGVDLTEELHQQGWENYFQRLYGPVYPNLIKEFWRFVDADDHFIVSYVLGVKIVITEKSIASLLNMEKTGGRRIYDINPRSRYIAQVINPTIFKLNTEGNPSKNKELHQNLRVWLKIILGTIHHRPASNSSDYINTDQKCILYCIHKGLKLCLPALLFRYLRDSVRETRNNMKPRTYIPLGRLLSDVFIENGLVDHLEKNKLMEDLAIDTRRPLNSRNLKSMGILKKIQFKPTLDTSWDALKDQRKLSHGLARFYKNEPREAILHYMQRLKDEGVDISNFRLDDCLDSEEDFVRFKRGPSKKKSSKAKKARLGETSETRSPAPLQVSTGKSAPSIPSEPHVASSNPLPAPIYTTSETPPSTTRTSQPLPKFNPAHTSLPLSEVEELNQTTSSSSNPDSPPYLILSSDPEPSDPASPTLAHLYSLNQNSQQPQQPPPEPEVTSPPPEQTTNNPSEAQPSDITPQNTSAEPEPLTLNLNPPNSPPQTSEPEPEHSMPTLEEAIMLFAGASVQKVKSLTINSGISDDPDSHISEQVRNDFIRDAEARLQEKLAREAEKEARRQEEERVRQAEIQRAKEAEAKALADAAAAAEAEAQAAAEAEAKAAAEAQSALTQGESSTVVPMVLQTLEELKKDQKELRARMDKQDTVNDNIQNMLAQLLQRMPLPPNP</sequence>
<dbReference type="EMBL" id="JAMSHJ010000004">
    <property type="protein sequence ID" value="KAI5418243.1"/>
    <property type="molecule type" value="Genomic_DNA"/>
</dbReference>
<keyword evidence="4" id="KW-1185">Reference proteome</keyword>
<accession>A0A9D4XBR6</accession>
<protein>
    <recommendedName>
        <fullName evidence="2">Putative plant transposon protein domain-containing protein</fullName>
    </recommendedName>
</protein>
<feature type="compositionally biased region" description="Polar residues" evidence="1">
    <location>
        <begin position="542"/>
        <end position="559"/>
    </location>
</feature>
<dbReference type="Pfam" id="PF20167">
    <property type="entry name" value="Transposase_32"/>
    <property type="match status" value="1"/>
</dbReference>